<name>A0A835YRG0_9STRA</name>
<proteinExistence type="predicted"/>
<feature type="region of interest" description="Disordered" evidence="1">
    <location>
        <begin position="223"/>
        <end position="256"/>
    </location>
</feature>
<accession>A0A835YRG0</accession>
<sequence>MLTMCRSLRPYSSAMSDKKGRMQAIKGLLKRKHGIDDADVTGWAATEIGEYAPGRKQYQFSHEEYGVAKSAREAAELQAGAHAAGEDAGADTAGDGAGGDEADEDAGSAGGRSAAKSARAAARTPKNKGGGGGSAAAARTLQLMSRSDGGGGGGGGGDWGLGAAFSRAFAHHQRQQHELSAQIHKLTRRQTAMQATVLANQTRVDNTVVDMNSILVAMSQRLTDMQQDAESEDDGIREPYAPHPLRYDDGEEEDEE</sequence>
<dbReference type="Proteomes" id="UP000664859">
    <property type="component" value="Unassembled WGS sequence"/>
</dbReference>
<feature type="region of interest" description="Disordered" evidence="1">
    <location>
        <begin position="77"/>
        <end position="136"/>
    </location>
</feature>
<organism evidence="2 3">
    <name type="scientific">Tribonema minus</name>
    <dbReference type="NCBI Taxonomy" id="303371"/>
    <lineage>
        <taxon>Eukaryota</taxon>
        <taxon>Sar</taxon>
        <taxon>Stramenopiles</taxon>
        <taxon>Ochrophyta</taxon>
        <taxon>PX clade</taxon>
        <taxon>Xanthophyceae</taxon>
        <taxon>Tribonematales</taxon>
        <taxon>Tribonemataceae</taxon>
        <taxon>Tribonema</taxon>
    </lineage>
</organism>
<gene>
    <name evidence="2" type="ORF">JKP88DRAFT_325846</name>
</gene>
<evidence type="ECO:0000256" key="1">
    <source>
        <dbReference type="SAM" id="MobiDB-lite"/>
    </source>
</evidence>
<evidence type="ECO:0000313" key="3">
    <source>
        <dbReference type="Proteomes" id="UP000664859"/>
    </source>
</evidence>
<reference evidence="2" key="1">
    <citation type="submission" date="2021-02" db="EMBL/GenBank/DDBJ databases">
        <title>First Annotated Genome of the Yellow-green Alga Tribonema minus.</title>
        <authorList>
            <person name="Mahan K.M."/>
        </authorList>
    </citation>
    <scope>NUCLEOTIDE SEQUENCE</scope>
    <source>
        <strain evidence="2">UTEX B ZZ1240</strain>
    </source>
</reference>
<dbReference type="EMBL" id="JAFCMP010000445">
    <property type="protein sequence ID" value="KAG5179781.1"/>
    <property type="molecule type" value="Genomic_DNA"/>
</dbReference>
<dbReference type="AlphaFoldDB" id="A0A835YRG0"/>
<comment type="caution">
    <text evidence="2">The sequence shown here is derived from an EMBL/GenBank/DDBJ whole genome shotgun (WGS) entry which is preliminary data.</text>
</comment>
<keyword evidence="3" id="KW-1185">Reference proteome</keyword>
<feature type="compositionally biased region" description="Low complexity" evidence="1">
    <location>
        <begin position="111"/>
        <end position="123"/>
    </location>
</feature>
<feature type="compositionally biased region" description="Low complexity" evidence="1">
    <location>
        <begin position="77"/>
        <end position="94"/>
    </location>
</feature>
<protein>
    <submittedName>
        <fullName evidence="2">Uncharacterized protein</fullName>
    </submittedName>
</protein>
<evidence type="ECO:0000313" key="2">
    <source>
        <dbReference type="EMBL" id="KAG5179781.1"/>
    </source>
</evidence>